<gene>
    <name evidence="2" type="ORF">J2S39_000234</name>
</gene>
<comment type="caution">
    <text evidence="2">The sequence shown here is derived from an EMBL/GenBank/DDBJ whole genome shotgun (WGS) entry which is preliminary data.</text>
</comment>
<dbReference type="SUPFAM" id="SSF52540">
    <property type="entry name" value="P-loop containing nucleoside triphosphate hydrolases"/>
    <property type="match status" value="1"/>
</dbReference>
<reference evidence="2" key="1">
    <citation type="submission" date="2023-07" db="EMBL/GenBank/DDBJ databases">
        <title>Sequencing the genomes of 1000 actinobacteria strains.</title>
        <authorList>
            <person name="Klenk H.-P."/>
        </authorList>
    </citation>
    <scope>NUCLEOTIDE SEQUENCE</scope>
    <source>
        <strain evidence="2">DSM 107476</strain>
    </source>
</reference>
<dbReference type="InterPro" id="IPR027417">
    <property type="entry name" value="P-loop_NTPase"/>
</dbReference>
<evidence type="ECO:0000259" key="1">
    <source>
        <dbReference type="Pfam" id="PF07728"/>
    </source>
</evidence>
<protein>
    <recommendedName>
        <fullName evidence="1">ATPase dynein-related AAA domain-containing protein</fullName>
    </recommendedName>
</protein>
<feature type="domain" description="ATPase dynein-related AAA" evidence="1">
    <location>
        <begin position="271"/>
        <end position="405"/>
    </location>
</feature>
<evidence type="ECO:0000313" key="2">
    <source>
        <dbReference type="EMBL" id="MDR7328558.1"/>
    </source>
</evidence>
<sequence>MVTYLNDNTIRNAVKSLVMTGAGPFLPIWLTLKHMGLSQGSPVAIDTSNSTPNLERLFSIGAEKFFIPIAHTSRYSERAADASRSVIQTNVRQWKEGTGTKDFSHLLDVREDAGSKKLIVSLRHSYPEGLGTNENGFANKDGIRVAIPITAWAIWYGRKSAIPDRADPGKYLVDQMISELNLTRAESENVFIEDSPPIETDTSGPVSDETLQLIAKQVWNITPSRIEISDSLEANKQRVAMNQTVSNAPSWLNVPPESQLNDLLEAGRGALLLTGPPRTGKTRAIKNATGNLAKTIQIHDGWAYANLILGQTLENGQITWTSGPLLDALRSNDEFIILEEINRTRISQALGEVFSLLEDKYRGTEHAVRLADGTTLSISPETRIFLTMNTLDASTEDVDDALFGRVRSVYFPPRIEDLSEILYAAEFSSAQANKWKQFFVAVQEHYPLGHGYFADLLPEEAPASFYRSAIRPVLANHFEAFAPDTLAQIDTLFDEILIHG</sequence>
<accession>A0ABU1ZW17</accession>
<dbReference type="Pfam" id="PF07728">
    <property type="entry name" value="AAA_5"/>
    <property type="match status" value="1"/>
</dbReference>
<dbReference type="InterPro" id="IPR052934">
    <property type="entry name" value="Methyl-DNA_Rec/Restrict_Enz"/>
</dbReference>
<keyword evidence="3" id="KW-1185">Reference proteome</keyword>
<evidence type="ECO:0000313" key="3">
    <source>
        <dbReference type="Proteomes" id="UP001180840"/>
    </source>
</evidence>
<dbReference type="RefSeq" id="WP_310168979.1">
    <property type="nucleotide sequence ID" value="NZ_JAVDXZ010000001.1"/>
</dbReference>
<proteinExistence type="predicted"/>
<dbReference type="Gene3D" id="3.40.50.300">
    <property type="entry name" value="P-loop containing nucleotide triphosphate hydrolases"/>
    <property type="match status" value="1"/>
</dbReference>
<name>A0ABU1ZW17_9CORY</name>
<dbReference type="EMBL" id="JAVDXZ010000001">
    <property type="protein sequence ID" value="MDR7328558.1"/>
    <property type="molecule type" value="Genomic_DNA"/>
</dbReference>
<dbReference type="Proteomes" id="UP001180840">
    <property type="component" value="Unassembled WGS sequence"/>
</dbReference>
<organism evidence="2 3">
    <name type="scientific">Corynebacterium guangdongense</name>
    <dbReference type="NCBI Taxonomy" id="1783348"/>
    <lineage>
        <taxon>Bacteria</taxon>
        <taxon>Bacillati</taxon>
        <taxon>Actinomycetota</taxon>
        <taxon>Actinomycetes</taxon>
        <taxon>Mycobacteriales</taxon>
        <taxon>Corynebacteriaceae</taxon>
        <taxon>Corynebacterium</taxon>
    </lineage>
</organism>
<dbReference type="InterPro" id="IPR011704">
    <property type="entry name" value="ATPase_dyneun-rel_AAA"/>
</dbReference>
<dbReference type="PANTHER" id="PTHR37291:SF1">
    <property type="entry name" value="TYPE IV METHYL-DIRECTED RESTRICTION ENZYME ECOKMCRB SUBUNIT"/>
    <property type="match status" value="1"/>
</dbReference>
<dbReference type="PANTHER" id="PTHR37291">
    <property type="entry name" value="5-METHYLCYTOSINE-SPECIFIC RESTRICTION ENZYME B"/>
    <property type="match status" value="1"/>
</dbReference>